<keyword evidence="9" id="KW-1185">Reference proteome</keyword>
<dbReference type="InterPro" id="IPR036097">
    <property type="entry name" value="HisK_dim/P_sf"/>
</dbReference>
<evidence type="ECO:0000256" key="2">
    <source>
        <dbReference type="ARBA" id="ARBA00012438"/>
    </source>
</evidence>
<evidence type="ECO:0000256" key="5">
    <source>
        <dbReference type="PROSITE-ProRule" id="PRU00169"/>
    </source>
</evidence>
<dbReference type="InterPro" id="IPR011622">
    <property type="entry name" value="7TMR_DISM_rcpt_extracell_dom2"/>
</dbReference>
<name>A0A5C8Z9M8_9GAMM</name>
<sequence length="766" mass="86845">MMLYSLLGYSIDALASTEAFSDGEENTVVDWRSLQVYEDVSGSLSASDVLSRLGEFEYITSIPSYGATHSHIWVYLSDDAYVDGVPLWLELGNAYIDQVNFYHLIHNQETGRLEPTLVTKTGDTRPFAARQIKHRSFIFLIPEDQTDGILIQARGQSPMLLPMILGDPVTVFERLTLYENFILFLYGVIFAMTIYNLMVYLGTRYPEYGWYIIYMVSMSTSILFNSGYGYAYIWQDMVWLQQNIGYLAYVGFTWGGLNFTRSYLSSKQHLPRFDRYFFWIAQSPLLIVPFLYVDKALTALLVTLSLLLLTISVIGVGIMSCRKKVQGSWLFVFCWVPMMASMFAYSLIVMGVLEPSYIGIRFAEIGVATESMVLSFALIYRLRQIQKTSNKEVYEAYSKVSDALKMVERSNASNEAFLLSAGHQLKTPIHVLIGNLQLLSEKAEFAEQVDIIDQTDLSATELLFKVDNLLTYSSLVSEGYRPFIQRCNVRAEIMRIQEYWKHIFANSEIKVDMRIDDSVPTILEMDWLHISKVIRNIIEAAMEILNCKQMYITFRLEYRASKPYLSADLTASNRFADEDIIDWYNSTNSDHWNGESMGALVSHMLIQEIGAQSKLSNRHSGAHLDVAFPVTEVSNQELAKEGAFKGKRILVVDDMAVNLKILSAFVKKLEATPITALSGQEALNKLSESKVDLILLDCMMPEMSGHELAQRVRANPELDSDIPIIAVSANDTDVDRLKCIQSGMNDFMAKPVRLDGLKAVLSQWLL</sequence>
<feature type="transmembrane region" description="Helical" evidence="6">
    <location>
        <begin position="208"/>
        <end position="234"/>
    </location>
</feature>
<dbReference type="EC" id="2.7.13.3" evidence="2"/>
<feature type="transmembrane region" description="Helical" evidence="6">
    <location>
        <begin position="299"/>
        <end position="318"/>
    </location>
</feature>
<dbReference type="Pfam" id="PF07696">
    <property type="entry name" value="7TMR-DISMED2"/>
    <property type="match status" value="1"/>
</dbReference>
<dbReference type="SMART" id="SM00388">
    <property type="entry name" value="HisKA"/>
    <property type="match status" value="1"/>
</dbReference>
<dbReference type="CDD" id="cd17546">
    <property type="entry name" value="REC_hyHK_CKI1_RcsC-like"/>
    <property type="match status" value="1"/>
</dbReference>
<comment type="caution">
    <text evidence="8">The sequence shown here is derived from an EMBL/GenBank/DDBJ whole genome shotgun (WGS) entry which is preliminary data.</text>
</comment>
<keyword evidence="6" id="KW-1133">Transmembrane helix</keyword>
<comment type="catalytic activity">
    <reaction evidence="1">
        <text>ATP + protein L-histidine = ADP + protein N-phospho-L-histidine.</text>
        <dbReference type="EC" id="2.7.13.3"/>
    </reaction>
</comment>
<dbReference type="EMBL" id="VKAD01000001">
    <property type="protein sequence ID" value="TXR53928.1"/>
    <property type="molecule type" value="Genomic_DNA"/>
</dbReference>
<evidence type="ECO:0000256" key="4">
    <source>
        <dbReference type="ARBA" id="ARBA00023012"/>
    </source>
</evidence>
<dbReference type="PANTHER" id="PTHR45339:SF1">
    <property type="entry name" value="HYBRID SIGNAL TRANSDUCTION HISTIDINE KINASE J"/>
    <property type="match status" value="1"/>
</dbReference>
<dbReference type="InterPro" id="IPR011623">
    <property type="entry name" value="7TMR_DISM_rcpt_extracell_dom1"/>
</dbReference>
<dbReference type="Pfam" id="PF07695">
    <property type="entry name" value="7TMR-DISM_7TM"/>
    <property type="match status" value="1"/>
</dbReference>
<dbReference type="InterPro" id="IPR001789">
    <property type="entry name" value="Sig_transdc_resp-reg_receiver"/>
</dbReference>
<gene>
    <name evidence="8" type="ORF">FME95_05085</name>
</gene>
<feature type="transmembrane region" description="Helical" evidence="6">
    <location>
        <begin position="246"/>
        <end position="264"/>
    </location>
</feature>
<evidence type="ECO:0000313" key="9">
    <source>
        <dbReference type="Proteomes" id="UP000321764"/>
    </source>
</evidence>
<accession>A0A5C8Z9M8</accession>
<evidence type="ECO:0000256" key="1">
    <source>
        <dbReference type="ARBA" id="ARBA00000085"/>
    </source>
</evidence>
<organism evidence="8 9">
    <name type="scientific">Reinekea thalattae</name>
    <dbReference type="NCBI Taxonomy" id="2593301"/>
    <lineage>
        <taxon>Bacteria</taxon>
        <taxon>Pseudomonadati</taxon>
        <taxon>Pseudomonadota</taxon>
        <taxon>Gammaproteobacteria</taxon>
        <taxon>Oceanospirillales</taxon>
        <taxon>Saccharospirillaceae</taxon>
        <taxon>Reinekea</taxon>
    </lineage>
</organism>
<keyword evidence="6" id="KW-0472">Membrane</keyword>
<evidence type="ECO:0000256" key="6">
    <source>
        <dbReference type="SAM" id="Phobius"/>
    </source>
</evidence>
<dbReference type="CDD" id="cd00082">
    <property type="entry name" value="HisKA"/>
    <property type="match status" value="1"/>
</dbReference>
<dbReference type="Gene3D" id="1.10.287.130">
    <property type="match status" value="1"/>
</dbReference>
<dbReference type="Gene3D" id="3.40.50.2300">
    <property type="match status" value="1"/>
</dbReference>
<protein>
    <recommendedName>
        <fullName evidence="2">histidine kinase</fullName>
        <ecNumber evidence="2">2.7.13.3</ecNumber>
    </recommendedName>
</protein>
<dbReference type="Pfam" id="PF00512">
    <property type="entry name" value="HisKA"/>
    <property type="match status" value="1"/>
</dbReference>
<dbReference type="Gene3D" id="2.60.40.2380">
    <property type="match status" value="1"/>
</dbReference>
<dbReference type="InterPro" id="IPR011006">
    <property type="entry name" value="CheY-like_superfamily"/>
</dbReference>
<evidence type="ECO:0000259" key="7">
    <source>
        <dbReference type="PROSITE" id="PS50110"/>
    </source>
</evidence>
<feature type="modified residue" description="4-aspartylphosphate" evidence="5">
    <location>
        <position position="697"/>
    </location>
</feature>
<proteinExistence type="predicted"/>
<dbReference type="OrthoDB" id="9809567at2"/>
<dbReference type="Pfam" id="PF00072">
    <property type="entry name" value="Response_reg"/>
    <property type="match status" value="1"/>
</dbReference>
<keyword evidence="3 5" id="KW-0597">Phosphoprotein</keyword>
<evidence type="ECO:0000256" key="3">
    <source>
        <dbReference type="ARBA" id="ARBA00022553"/>
    </source>
</evidence>
<keyword evidence="6" id="KW-0812">Transmembrane</keyword>
<feature type="transmembrane region" description="Helical" evidence="6">
    <location>
        <begin position="181"/>
        <end position="201"/>
    </location>
</feature>
<evidence type="ECO:0000313" key="8">
    <source>
        <dbReference type="EMBL" id="TXR53928.1"/>
    </source>
</evidence>
<dbReference type="PROSITE" id="PS50110">
    <property type="entry name" value="RESPONSE_REGULATORY"/>
    <property type="match status" value="1"/>
</dbReference>
<dbReference type="PANTHER" id="PTHR45339">
    <property type="entry name" value="HYBRID SIGNAL TRANSDUCTION HISTIDINE KINASE J"/>
    <property type="match status" value="1"/>
</dbReference>
<dbReference type="SMART" id="SM00448">
    <property type="entry name" value="REC"/>
    <property type="match status" value="1"/>
</dbReference>
<dbReference type="SUPFAM" id="SSF52172">
    <property type="entry name" value="CheY-like"/>
    <property type="match status" value="1"/>
</dbReference>
<feature type="domain" description="Response regulatory" evidence="7">
    <location>
        <begin position="648"/>
        <end position="765"/>
    </location>
</feature>
<reference evidence="8 9" key="1">
    <citation type="submission" date="2019-07" db="EMBL/GenBank/DDBJ databases">
        <title>Reinekea sp. strain SSH23 genome sequencing and assembly.</title>
        <authorList>
            <person name="Kim I."/>
        </authorList>
    </citation>
    <scope>NUCLEOTIDE SEQUENCE [LARGE SCALE GENOMIC DNA]</scope>
    <source>
        <strain evidence="8 9">SSH23</strain>
    </source>
</reference>
<dbReference type="InterPro" id="IPR003661">
    <property type="entry name" value="HisK_dim/P_dom"/>
</dbReference>
<keyword evidence="4" id="KW-0902">Two-component regulatory system</keyword>
<dbReference type="Proteomes" id="UP000321764">
    <property type="component" value="Unassembled WGS sequence"/>
</dbReference>
<dbReference type="SUPFAM" id="SSF47384">
    <property type="entry name" value="Homodimeric domain of signal transducing histidine kinase"/>
    <property type="match status" value="1"/>
</dbReference>
<dbReference type="GO" id="GO:0000155">
    <property type="term" value="F:phosphorelay sensor kinase activity"/>
    <property type="evidence" value="ECO:0007669"/>
    <property type="project" value="InterPro"/>
</dbReference>
<feature type="transmembrane region" description="Helical" evidence="6">
    <location>
        <begin position="276"/>
        <end position="293"/>
    </location>
</feature>
<feature type="transmembrane region" description="Helical" evidence="6">
    <location>
        <begin position="330"/>
        <end position="352"/>
    </location>
</feature>
<dbReference type="AlphaFoldDB" id="A0A5C8Z9M8"/>